<evidence type="ECO:0000313" key="3">
    <source>
        <dbReference type="EMBL" id="MFC4312110.1"/>
    </source>
</evidence>
<keyword evidence="4" id="KW-1185">Reference proteome</keyword>
<sequence>MKVIVGNSRMRGFSLVELMVAITISSLLLVGVIALFISSRASYETTERLSRVQENGRFALDQLATDIRAAGFQGCARGTTPSRMRDYRISSVVNPASPDLRWNFAVPAQGFDGGEQFTPALNNSIFAPAPNPQGDVLVLRIPRREVRSLEVRTTQANAADPLVVYDIPSARLEVGEMATVSDCEARAFFQVTGYNSASGEIAHGQLDPAGGDEDEDVKTPGNSSNTFQHPFKKGASVLPVVTMIYYLAPTPDDTDDPTHMSLWRKMGGANRSDEIAQDIDRMEVRFGVDDGGAGGTVGDGRVDRYREAADIANWDQVLTVQIALLARAPEEYGTDRDNMTYTLFAADPADPDSEEVTAGPFNDRTQRKVFTATLALRNQIYD</sequence>
<feature type="region of interest" description="Disordered" evidence="1">
    <location>
        <begin position="200"/>
        <end position="230"/>
    </location>
</feature>
<dbReference type="Pfam" id="PF07963">
    <property type="entry name" value="N_methyl"/>
    <property type="match status" value="1"/>
</dbReference>
<evidence type="ECO:0000313" key="4">
    <source>
        <dbReference type="Proteomes" id="UP001595904"/>
    </source>
</evidence>
<dbReference type="Proteomes" id="UP001595904">
    <property type="component" value="Unassembled WGS sequence"/>
</dbReference>
<evidence type="ECO:0000256" key="2">
    <source>
        <dbReference type="SAM" id="Phobius"/>
    </source>
</evidence>
<accession>A0ABV8SY98</accession>
<proteinExistence type="predicted"/>
<keyword evidence="2" id="KW-0812">Transmembrane</keyword>
<gene>
    <name evidence="3" type="ORF">ACFPN2_23720</name>
</gene>
<evidence type="ECO:0000256" key="1">
    <source>
        <dbReference type="SAM" id="MobiDB-lite"/>
    </source>
</evidence>
<name>A0ABV8SY98_9GAMM</name>
<dbReference type="InterPro" id="IPR032092">
    <property type="entry name" value="PilW"/>
</dbReference>
<dbReference type="PROSITE" id="PS00409">
    <property type="entry name" value="PROKAR_NTER_METHYL"/>
    <property type="match status" value="1"/>
</dbReference>
<dbReference type="Pfam" id="PF16074">
    <property type="entry name" value="PilW"/>
    <property type="match status" value="1"/>
</dbReference>
<feature type="transmembrane region" description="Helical" evidence="2">
    <location>
        <begin position="12"/>
        <end position="37"/>
    </location>
</feature>
<comment type="caution">
    <text evidence="3">The sequence shown here is derived from an EMBL/GenBank/DDBJ whole genome shotgun (WGS) entry which is preliminary data.</text>
</comment>
<protein>
    <submittedName>
        <fullName evidence="3">PilW family protein</fullName>
    </submittedName>
</protein>
<dbReference type="NCBIfam" id="TIGR02532">
    <property type="entry name" value="IV_pilin_GFxxxE"/>
    <property type="match status" value="1"/>
</dbReference>
<dbReference type="RefSeq" id="WP_380601216.1">
    <property type="nucleotide sequence ID" value="NZ_JBHSDU010000014.1"/>
</dbReference>
<dbReference type="EMBL" id="JBHSDU010000014">
    <property type="protein sequence ID" value="MFC4312110.1"/>
    <property type="molecule type" value="Genomic_DNA"/>
</dbReference>
<reference evidence="4" key="1">
    <citation type="journal article" date="2019" name="Int. J. Syst. Evol. Microbiol.">
        <title>The Global Catalogue of Microorganisms (GCM) 10K type strain sequencing project: providing services to taxonomists for standard genome sequencing and annotation.</title>
        <authorList>
            <consortium name="The Broad Institute Genomics Platform"/>
            <consortium name="The Broad Institute Genome Sequencing Center for Infectious Disease"/>
            <person name="Wu L."/>
            <person name="Ma J."/>
        </authorList>
    </citation>
    <scope>NUCLEOTIDE SEQUENCE [LARGE SCALE GENOMIC DNA]</scope>
    <source>
        <strain evidence="4">CGMCC 1.10759</strain>
    </source>
</reference>
<dbReference type="InterPro" id="IPR045584">
    <property type="entry name" value="Pilin-like"/>
</dbReference>
<dbReference type="SUPFAM" id="SSF54523">
    <property type="entry name" value="Pili subunits"/>
    <property type="match status" value="1"/>
</dbReference>
<keyword evidence="2" id="KW-0472">Membrane</keyword>
<organism evidence="3 4">
    <name type="scientific">Steroidobacter flavus</name>
    <dbReference type="NCBI Taxonomy" id="1842136"/>
    <lineage>
        <taxon>Bacteria</taxon>
        <taxon>Pseudomonadati</taxon>
        <taxon>Pseudomonadota</taxon>
        <taxon>Gammaproteobacteria</taxon>
        <taxon>Steroidobacterales</taxon>
        <taxon>Steroidobacteraceae</taxon>
        <taxon>Steroidobacter</taxon>
    </lineage>
</organism>
<keyword evidence="2" id="KW-1133">Transmembrane helix</keyword>
<dbReference type="InterPro" id="IPR012902">
    <property type="entry name" value="N_methyl_site"/>
</dbReference>